<feature type="compositionally biased region" description="Low complexity" evidence="2">
    <location>
        <begin position="493"/>
        <end position="520"/>
    </location>
</feature>
<dbReference type="InterPro" id="IPR025554">
    <property type="entry name" value="DUF4140"/>
</dbReference>
<feature type="compositionally biased region" description="Basic and acidic residues" evidence="2">
    <location>
        <begin position="275"/>
        <end position="284"/>
    </location>
</feature>
<dbReference type="InterPro" id="IPR011935">
    <property type="entry name" value="CHP02231"/>
</dbReference>
<protein>
    <recommendedName>
        <fullName evidence="7">DUF4139 domain-containing protein</fullName>
    </recommendedName>
</protein>
<feature type="compositionally biased region" description="Gly residues" evidence="2">
    <location>
        <begin position="69"/>
        <end position="83"/>
    </location>
</feature>
<proteinExistence type="predicted"/>
<dbReference type="AlphaFoldDB" id="A0A7U3UXW7"/>
<dbReference type="InterPro" id="IPR037291">
    <property type="entry name" value="DUF4139"/>
</dbReference>
<feature type="region of interest" description="Disordered" evidence="2">
    <location>
        <begin position="465"/>
        <end position="530"/>
    </location>
</feature>
<feature type="compositionally biased region" description="Low complexity" evidence="2">
    <location>
        <begin position="259"/>
        <end position="274"/>
    </location>
</feature>
<reference evidence="5 6" key="4">
    <citation type="journal article" date="2020" name="Sci. Rep.">
        <title>beta-carboline chemical signals induce reveromycin production through a LuxR family regulator in Streptomyces sp. SN-593.</title>
        <authorList>
            <person name="Panthee S."/>
            <person name="Kito N."/>
            <person name="Hayashi T."/>
            <person name="Shimizu T."/>
            <person name="Ishikawa J."/>
            <person name="Hamamoto H."/>
            <person name="Osada H."/>
            <person name="Takahashi S."/>
        </authorList>
    </citation>
    <scope>NUCLEOTIDE SEQUENCE [LARGE SCALE GENOMIC DNA]</scope>
    <source>
        <strain evidence="5 6">SN-593</strain>
    </source>
</reference>
<keyword evidence="6" id="KW-1185">Reference proteome</keyword>
<evidence type="ECO:0000313" key="5">
    <source>
        <dbReference type="EMBL" id="BBB00778.1"/>
    </source>
</evidence>
<gene>
    <name evidence="5" type="ORF">RVR_7914</name>
</gene>
<dbReference type="KEGG" id="arev:RVR_7914"/>
<evidence type="ECO:0000259" key="4">
    <source>
        <dbReference type="Pfam" id="PF13600"/>
    </source>
</evidence>
<dbReference type="Pfam" id="PF13600">
    <property type="entry name" value="DUF4140"/>
    <property type="match status" value="1"/>
</dbReference>
<feature type="compositionally biased region" description="Pro residues" evidence="2">
    <location>
        <begin position="483"/>
        <end position="492"/>
    </location>
</feature>
<evidence type="ECO:0008006" key="7">
    <source>
        <dbReference type="Google" id="ProtNLM"/>
    </source>
</evidence>
<keyword evidence="1" id="KW-0175">Coiled coil</keyword>
<reference evidence="5 6" key="3">
    <citation type="journal article" date="2011" name="Nat. Chem. Biol.">
        <title>Reveromycin A biosynthesis uses RevG and RevJ for stereospecific spiroacetal formation.</title>
        <authorList>
            <person name="Takahashi S."/>
            <person name="Toyoda A."/>
            <person name="Sekiyama Y."/>
            <person name="Takagi H."/>
            <person name="Nogawa T."/>
            <person name="Uramoto M."/>
            <person name="Suzuki R."/>
            <person name="Koshino H."/>
            <person name="Kumano T."/>
            <person name="Panthee S."/>
            <person name="Dairi T."/>
            <person name="Ishikawa J."/>
            <person name="Ikeda H."/>
            <person name="Sakaki Y."/>
            <person name="Osada H."/>
        </authorList>
    </citation>
    <scope>NUCLEOTIDE SEQUENCE [LARGE SCALE GENOMIC DNA]</scope>
    <source>
        <strain evidence="5 6">SN-593</strain>
    </source>
</reference>
<name>A0A7U3UXW7_9ACTN</name>
<organism evidence="5 6">
    <name type="scientific">Actinacidiphila reveromycinica</name>
    <dbReference type="NCBI Taxonomy" id="659352"/>
    <lineage>
        <taxon>Bacteria</taxon>
        <taxon>Bacillati</taxon>
        <taxon>Actinomycetota</taxon>
        <taxon>Actinomycetes</taxon>
        <taxon>Kitasatosporales</taxon>
        <taxon>Streptomycetaceae</taxon>
        <taxon>Actinacidiphila</taxon>
    </lineage>
</organism>
<dbReference type="EMBL" id="AP018365">
    <property type="protein sequence ID" value="BBB00778.1"/>
    <property type="molecule type" value="Genomic_DNA"/>
</dbReference>
<dbReference type="PANTHER" id="PTHR31005">
    <property type="entry name" value="DUF4139 DOMAIN-CONTAINING PROTEIN"/>
    <property type="match status" value="1"/>
</dbReference>
<evidence type="ECO:0000313" key="6">
    <source>
        <dbReference type="Proteomes" id="UP000595703"/>
    </source>
</evidence>
<dbReference type="Pfam" id="PF13598">
    <property type="entry name" value="DUF4139"/>
    <property type="match status" value="1"/>
</dbReference>
<sequence length="808" mass="83257">MGNGEGVPTGAVDGAPQVAGSELTAVVVHAEGAVCTRRASVVLPALLPAPGAESGGVVDGGAVDDGAEGGRGPGEGGGGGGARDTGTLRVRIGGLPPTLSPGSLRGTVLSGPPGLRVADVRVDVTATLRRGEEIPGLRLDLEDAEDRLARLRDRRDRLAAEIAEVAGFRAEPPQQRRGDPPRWAPVESILALAGFVDARLAVLHGRLRSTEDALEQAEHDADVLGRRLEETSGAEPTDRVEPSVQAVVTLVREAPQDDAAAPGASSAAAPSAASERSERSETSERSTAPEPPADREVPGGEDADAAPAAAPPGNARVEARLELEYHVPGATWTPVYQLRLDSGSGAGTLVLRAGVAQRTGEDWTGVRLGLSTADLLRRADLPELRSLRIGRSQQEPSAPGWREPPPGLDELFTGYDTATAALAVPASGGAVVGGAVPWRPAASRAGGAPGSASFGPFDEDRVLAEPAGFGYGAPPDAAGSFPGPAPLPPPSAAPVAPLPAAAQPRLRNAPRRAAAPGSAPGTPPAPPVPTAELLDYAGLVLAGPEAPEGRGTLRAVGGEADAVVTEYRRRAAAVAHLARPAHAVDVRRSAGSFDYRFDTAAPVDVEADGRWHTVPVSEVPVRTEFEYVCVPARDTAVFGTVLVTNTSAQPLLAGPADVMVGGDFVRTAALPTLAPGQRQAVGLGVAESVQVARRAHMRESTAGLRGGTTVLDHTVEVEVANRLPYPALVEVRERIPTSTDKDVRIEEHRAEPGWTDPGAPLEGQEDAYVPGARVWRVTLEPGRTATLTGGYEIRLPVGKSVVGGNRRN</sequence>
<reference evidence="5 6" key="1">
    <citation type="journal article" date="2010" name="J. Bacteriol.">
        <title>Biochemical characterization of a novel indole prenyltransferase from Streptomyces sp. SN-593.</title>
        <authorList>
            <person name="Takahashi S."/>
            <person name="Takagi H."/>
            <person name="Toyoda A."/>
            <person name="Uramoto M."/>
            <person name="Nogawa T."/>
            <person name="Ueki M."/>
            <person name="Sakaki Y."/>
            <person name="Osada H."/>
        </authorList>
    </citation>
    <scope>NUCLEOTIDE SEQUENCE [LARGE SCALE GENOMIC DNA]</scope>
    <source>
        <strain evidence="5 6">SN-593</strain>
    </source>
</reference>
<dbReference type="RefSeq" id="WP_202236762.1">
    <property type="nucleotide sequence ID" value="NZ_AP018365.1"/>
</dbReference>
<feature type="domain" description="DUF4139" evidence="3">
    <location>
        <begin position="321"/>
        <end position="796"/>
    </location>
</feature>
<evidence type="ECO:0000259" key="3">
    <source>
        <dbReference type="Pfam" id="PF13598"/>
    </source>
</evidence>
<feature type="region of interest" description="Disordered" evidence="2">
    <location>
        <begin position="256"/>
        <end position="312"/>
    </location>
</feature>
<feature type="coiled-coil region" evidence="1">
    <location>
        <begin position="200"/>
        <end position="227"/>
    </location>
</feature>
<feature type="domain" description="DUF4140" evidence="4">
    <location>
        <begin position="85"/>
        <end position="163"/>
    </location>
</feature>
<evidence type="ECO:0000256" key="2">
    <source>
        <dbReference type="SAM" id="MobiDB-lite"/>
    </source>
</evidence>
<evidence type="ECO:0000256" key="1">
    <source>
        <dbReference type="SAM" id="Coils"/>
    </source>
</evidence>
<dbReference type="Proteomes" id="UP000595703">
    <property type="component" value="Chromosome"/>
</dbReference>
<dbReference type="PANTHER" id="PTHR31005:SF8">
    <property type="entry name" value="DUF4139 DOMAIN-CONTAINING PROTEIN"/>
    <property type="match status" value="1"/>
</dbReference>
<reference evidence="5 6" key="2">
    <citation type="journal article" date="2011" name="J. Antibiot.">
        <title>Furaquinocins I and J: novel polyketide isoprenoid hybrid compounds from Streptomyces reveromyceticus SN-593.</title>
        <authorList>
            <person name="Panthee S."/>
            <person name="Takahashi S."/>
            <person name="Takagi H."/>
            <person name="Nogawa T."/>
            <person name="Oowada E."/>
            <person name="Uramoto M."/>
            <person name="Osada H."/>
        </authorList>
    </citation>
    <scope>NUCLEOTIDE SEQUENCE [LARGE SCALE GENOMIC DNA]</scope>
    <source>
        <strain evidence="5 6">SN-593</strain>
    </source>
</reference>
<accession>A0A7U3UXW7</accession>
<feature type="region of interest" description="Disordered" evidence="2">
    <location>
        <begin position="53"/>
        <end position="87"/>
    </location>
</feature>
<feature type="coiled-coil region" evidence="1">
    <location>
        <begin position="134"/>
        <end position="161"/>
    </location>
</feature>